<feature type="transmembrane region" description="Helical" evidence="1">
    <location>
        <begin position="35"/>
        <end position="57"/>
    </location>
</feature>
<proteinExistence type="predicted"/>
<keyword evidence="3" id="KW-1185">Reference proteome</keyword>
<dbReference type="Proteomes" id="UP000198412">
    <property type="component" value="Unassembled WGS sequence"/>
</dbReference>
<evidence type="ECO:0000256" key="1">
    <source>
        <dbReference type="SAM" id="Phobius"/>
    </source>
</evidence>
<dbReference type="OrthoDB" id="751115at2"/>
<dbReference type="AlphaFoldDB" id="A0A238VKN5"/>
<keyword evidence="1" id="KW-0812">Transmembrane</keyword>
<accession>A0A238VKN5</accession>
<keyword evidence="1" id="KW-1133">Transmembrane helix</keyword>
<feature type="transmembrane region" description="Helical" evidence="1">
    <location>
        <begin position="6"/>
        <end position="23"/>
    </location>
</feature>
<keyword evidence="1" id="KW-0472">Membrane</keyword>
<protein>
    <submittedName>
        <fullName evidence="2">Uncharacterized protein</fullName>
    </submittedName>
</protein>
<feature type="transmembrane region" description="Helical" evidence="1">
    <location>
        <begin position="82"/>
        <end position="100"/>
    </location>
</feature>
<evidence type="ECO:0000313" key="2">
    <source>
        <dbReference type="EMBL" id="SNR34796.1"/>
    </source>
</evidence>
<reference evidence="3" key="1">
    <citation type="submission" date="2017-06" db="EMBL/GenBank/DDBJ databases">
        <authorList>
            <person name="Varghese N."/>
            <person name="Submissions S."/>
        </authorList>
    </citation>
    <scope>NUCLEOTIDE SEQUENCE [LARGE SCALE GENOMIC DNA]</scope>
    <source>
        <strain evidence="3">DSM 27993</strain>
    </source>
</reference>
<gene>
    <name evidence="2" type="ORF">SAMN04488111_0637</name>
</gene>
<name>A0A238VKN5_9FLAO</name>
<evidence type="ECO:0000313" key="3">
    <source>
        <dbReference type="Proteomes" id="UP000198412"/>
    </source>
</evidence>
<organism evidence="2 3">
    <name type="scientific">Lutibacter flavus</name>
    <dbReference type="NCBI Taxonomy" id="691689"/>
    <lineage>
        <taxon>Bacteria</taxon>
        <taxon>Pseudomonadati</taxon>
        <taxon>Bacteroidota</taxon>
        <taxon>Flavobacteriia</taxon>
        <taxon>Flavobacteriales</taxon>
        <taxon>Flavobacteriaceae</taxon>
        <taxon>Lutibacter</taxon>
    </lineage>
</organism>
<dbReference type="EMBL" id="FZNX01000001">
    <property type="protein sequence ID" value="SNR34796.1"/>
    <property type="molecule type" value="Genomic_DNA"/>
</dbReference>
<dbReference type="RefSeq" id="WP_089376970.1">
    <property type="nucleotide sequence ID" value="NZ_FZNX01000001.1"/>
</dbReference>
<sequence>MPYNLLLLPICAGYIILVYSVLFKYNIQRFHQRRLLFESIIIAILIILISFFIRSIIELLFPQLIPSIVSFLKIIPFQKPDYFWTVFVGTLSSIILVFISNKCIYRKYGKIDPIIWAIRKNGDELEKLFERSSDEGKLMQITLKNNKVYIGFCEIIPEPQKTNYMVISPILSGYRKEPSKKVKITTNYLEIVNYYIENLDDDSTSVELNTDVTIKQDEILTAGIYDQEIFDMFNGSLPPPNDSTTVGNTV</sequence>